<comment type="caution">
    <text evidence="2">The sequence shown here is derived from an EMBL/GenBank/DDBJ whole genome shotgun (WGS) entry which is preliminary data.</text>
</comment>
<dbReference type="GO" id="GO:0016740">
    <property type="term" value="F:transferase activity"/>
    <property type="evidence" value="ECO:0007669"/>
    <property type="project" value="UniProtKB-KW"/>
</dbReference>
<dbReference type="RefSeq" id="WP_198527387.1">
    <property type="nucleotide sequence ID" value="NZ_JMIY01000004.1"/>
</dbReference>
<organism evidence="2 3">
    <name type="scientific">Candidatus Methanoperedens nitratireducens</name>
    <dbReference type="NCBI Taxonomy" id="1392998"/>
    <lineage>
        <taxon>Archaea</taxon>
        <taxon>Methanobacteriati</taxon>
        <taxon>Methanobacteriota</taxon>
        <taxon>Stenosarchaea group</taxon>
        <taxon>Methanomicrobia</taxon>
        <taxon>Methanosarcinales</taxon>
        <taxon>ANME-2 cluster</taxon>
        <taxon>Candidatus Methanoperedentaceae</taxon>
        <taxon>Candidatus Methanoperedens</taxon>
    </lineage>
</organism>
<proteinExistence type="predicted"/>
<gene>
    <name evidence="2" type="ORF">ANME2D_01788</name>
</gene>
<dbReference type="Pfam" id="PF00535">
    <property type="entry name" value="Glycos_transf_2"/>
    <property type="match status" value="1"/>
</dbReference>
<dbReference type="PANTHER" id="PTHR48090">
    <property type="entry name" value="UNDECAPRENYL-PHOSPHATE 4-DEOXY-4-FORMAMIDO-L-ARABINOSE TRANSFERASE-RELATED"/>
    <property type="match status" value="1"/>
</dbReference>
<dbReference type="InterPro" id="IPR050256">
    <property type="entry name" value="Glycosyltransferase_2"/>
</dbReference>
<dbReference type="Proteomes" id="UP000027153">
    <property type="component" value="Unassembled WGS sequence"/>
</dbReference>
<accession>A0A062V7I0</accession>
<evidence type="ECO:0000259" key="1">
    <source>
        <dbReference type="Pfam" id="PF00535"/>
    </source>
</evidence>
<protein>
    <submittedName>
        <fullName evidence="2">Glycosyl transferase</fullName>
    </submittedName>
</protein>
<dbReference type="PANTHER" id="PTHR48090:SF7">
    <property type="entry name" value="RFBJ PROTEIN"/>
    <property type="match status" value="1"/>
</dbReference>
<feature type="domain" description="Glycosyltransferase 2-like" evidence="1">
    <location>
        <begin position="14"/>
        <end position="171"/>
    </location>
</feature>
<dbReference type="InterPro" id="IPR029044">
    <property type="entry name" value="Nucleotide-diphossugar_trans"/>
</dbReference>
<dbReference type="EMBL" id="JMIY01000004">
    <property type="protein sequence ID" value="KCZ71734.1"/>
    <property type="molecule type" value="Genomic_DNA"/>
</dbReference>
<keyword evidence="2" id="KW-0808">Transferase</keyword>
<dbReference type="AlphaFoldDB" id="A0A062V7I0"/>
<evidence type="ECO:0000313" key="2">
    <source>
        <dbReference type="EMBL" id="KCZ71734.1"/>
    </source>
</evidence>
<reference evidence="2 3" key="1">
    <citation type="journal article" date="2013" name="Nature">
        <title>Anaerobic oxidation of methane coupled to nitrate reduction in a novel archaeal lineage.</title>
        <authorList>
            <person name="Haroon M.F."/>
            <person name="Hu S."/>
            <person name="Shi Y."/>
            <person name="Imelfort M."/>
            <person name="Keller J."/>
            <person name="Hugenholtz P."/>
            <person name="Yuan Z."/>
            <person name="Tyson G.W."/>
        </authorList>
    </citation>
    <scope>NUCLEOTIDE SEQUENCE [LARGE SCALE GENOMIC DNA]</scope>
    <source>
        <strain evidence="2 3">ANME-2d</strain>
    </source>
</reference>
<dbReference type="InterPro" id="IPR001173">
    <property type="entry name" value="Glyco_trans_2-like"/>
</dbReference>
<evidence type="ECO:0000313" key="3">
    <source>
        <dbReference type="Proteomes" id="UP000027153"/>
    </source>
</evidence>
<dbReference type="OrthoDB" id="11098at2157"/>
<dbReference type="Gene3D" id="3.90.550.10">
    <property type="entry name" value="Spore Coat Polysaccharide Biosynthesis Protein SpsA, Chain A"/>
    <property type="match status" value="1"/>
</dbReference>
<dbReference type="CDD" id="cd04179">
    <property type="entry name" value="DPM_DPG-synthase_like"/>
    <property type="match status" value="1"/>
</dbReference>
<sequence>MSLISKNEQRKKISVVIPTLNEALNIREVFSDIPAFVDEVVVVDGNSTDGTREEILKLRNDAKIIVERPSGKGTAIKTGFEHATGDLIVMMDADGSHDPREIPSLLEPVLDGYDVAKGSRLLPGGGSEDLTPFRRFGNSIFVAMVNNMYGTDYTDLCYGYRAFKREALKKICCSSSGFEIETEQSILMKKAGLRVKEVPSFEARRKNGNSNLNSFRDGWKILGIIVKEYFKKFDRR</sequence>
<dbReference type="SUPFAM" id="SSF53448">
    <property type="entry name" value="Nucleotide-diphospho-sugar transferases"/>
    <property type="match status" value="1"/>
</dbReference>
<name>A0A062V7I0_9EURY</name>
<keyword evidence="3" id="KW-1185">Reference proteome</keyword>